<dbReference type="InterPro" id="IPR005471">
    <property type="entry name" value="Tscrpt_reg_IclR_N"/>
</dbReference>
<organism evidence="6 7">
    <name type="scientific">Breoghania corrubedonensis</name>
    <dbReference type="NCBI Taxonomy" id="665038"/>
    <lineage>
        <taxon>Bacteria</taxon>
        <taxon>Pseudomonadati</taxon>
        <taxon>Pseudomonadota</taxon>
        <taxon>Alphaproteobacteria</taxon>
        <taxon>Hyphomicrobiales</taxon>
        <taxon>Stappiaceae</taxon>
        <taxon>Breoghania</taxon>
    </lineage>
</organism>
<evidence type="ECO:0000256" key="2">
    <source>
        <dbReference type="ARBA" id="ARBA00023125"/>
    </source>
</evidence>
<evidence type="ECO:0000256" key="1">
    <source>
        <dbReference type="ARBA" id="ARBA00023015"/>
    </source>
</evidence>
<keyword evidence="1" id="KW-0805">Transcription regulation</keyword>
<dbReference type="InterPro" id="IPR014757">
    <property type="entry name" value="Tscrpt_reg_IclR_C"/>
</dbReference>
<gene>
    <name evidence="6" type="ORF">C8N35_10278</name>
</gene>
<dbReference type="PROSITE" id="PS51078">
    <property type="entry name" value="ICLR_ED"/>
    <property type="match status" value="1"/>
</dbReference>
<accession>A0A2T5VC85</accession>
<dbReference type="SUPFAM" id="SSF55781">
    <property type="entry name" value="GAF domain-like"/>
    <property type="match status" value="1"/>
</dbReference>
<evidence type="ECO:0000259" key="5">
    <source>
        <dbReference type="PROSITE" id="PS51078"/>
    </source>
</evidence>
<keyword evidence="7" id="KW-1185">Reference proteome</keyword>
<evidence type="ECO:0000259" key="4">
    <source>
        <dbReference type="PROSITE" id="PS51077"/>
    </source>
</evidence>
<dbReference type="AlphaFoldDB" id="A0A2T5VC85"/>
<feature type="domain" description="IclR-ED" evidence="5">
    <location>
        <begin position="73"/>
        <end position="257"/>
    </location>
</feature>
<dbReference type="Pfam" id="PF09339">
    <property type="entry name" value="HTH_IclR"/>
    <property type="match status" value="1"/>
</dbReference>
<keyword evidence="2" id="KW-0238">DNA-binding</keyword>
<dbReference type="InterPro" id="IPR036388">
    <property type="entry name" value="WH-like_DNA-bd_sf"/>
</dbReference>
<dbReference type="GO" id="GO:0045892">
    <property type="term" value="P:negative regulation of DNA-templated transcription"/>
    <property type="evidence" value="ECO:0007669"/>
    <property type="project" value="TreeGrafter"/>
</dbReference>
<dbReference type="EMBL" id="QAYG01000002">
    <property type="protein sequence ID" value="PTW61369.1"/>
    <property type="molecule type" value="Genomic_DNA"/>
</dbReference>
<name>A0A2T5VC85_9HYPH</name>
<keyword evidence="3" id="KW-0804">Transcription</keyword>
<dbReference type="InterPro" id="IPR029016">
    <property type="entry name" value="GAF-like_dom_sf"/>
</dbReference>
<dbReference type="Proteomes" id="UP000244081">
    <property type="component" value="Unassembled WGS sequence"/>
</dbReference>
<evidence type="ECO:0000256" key="3">
    <source>
        <dbReference type="ARBA" id="ARBA00023163"/>
    </source>
</evidence>
<evidence type="ECO:0000313" key="7">
    <source>
        <dbReference type="Proteomes" id="UP000244081"/>
    </source>
</evidence>
<dbReference type="PANTHER" id="PTHR30136:SF39">
    <property type="entry name" value="TRANSCRIPTIONAL REGULATORY PROTEIN"/>
    <property type="match status" value="1"/>
</dbReference>
<comment type="caution">
    <text evidence="6">The sequence shown here is derived from an EMBL/GenBank/DDBJ whole genome shotgun (WGS) entry which is preliminary data.</text>
</comment>
<dbReference type="PROSITE" id="PS51077">
    <property type="entry name" value="HTH_ICLR"/>
    <property type="match status" value="1"/>
</dbReference>
<dbReference type="SMART" id="SM00346">
    <property type="entry name" value="HTH_ICLR"/>
    <property type="match status" value="1"/>
</dbReference>
<dbReference type="InterPro" id="IPR036390">
    <property type="entry name" value="WH_DNA-bd_sf"/>
</dbReference>
<protein>
    <submittedName>
        <fullName evidence="6">IclR family transcriptional regulator</fullName>
    </submittedName>
</protein>
<reference evidence="6 7" key="1">
    <citation type="submission" date="2018-04" db="EMBL/GenBank/DDBJ databases">
        <title>Genomic Encyclopedia of Archaeal and Bacterial Type Strains, Phase II (KMG-II): from individual species to whole genera.</title>
        <authorList>
            <person name="Goeker M."/>
        </authorList>
    </citation>
    <scope>NUCLEOTIDE SEQUENCE [LARGE SCALE GENOMIC DNA]</scope>
    <source>
        <strain evidence="6 7">DSM 23382</strain>
    </source>
</reference>
<dbReference type="GO" id="GO:0003700">
    <property type="term" value="F:DNA-binding transcription factor activity"/>
    <property type="evidence" value="ECO:0007669"/>
    <property type="project" value="TreeGrafter"/>
</dbReference>
<dbReference type="InterPro" id="IPR050707">
    <property type="entry name" value="HTH_MetabolicPath_Reg"/>
</dbReference>
<evidence type="ECO:0000313" key="6">
    <source>
        <dbReference type="EMBL" id="PTW61369.1"/>
    </source>
</evidence>
<proteinExistence type="predicted"/>
<sequence>MAEEKISGAQSVDRALGLLAIVRRNAARGISLSGLMAESGLNKPTTRRLMLALIRAGLVEQDDLTRDYHLGEEAFVMGALATGRHGLLEITGESLRRLADLSGDTAFFSVMRRGYSVCLQREEGNFPIRTHVLQAGAQHPLGVGAGSAALLAELPDEEIEHVLSENAAALVADFPAYTPEVIWNQIRQTRAQGHSLNPGLVLANSWAVGLAVRYPDGRLAGALSVAAIDSRMGPDRQEQIVAWLRAEERNIAQKLERMFAPRGASAGMGSGRRSA</sequence>
<dbReference type="SUPFAM" id="SSF46785">
    <property type="entry name" value="Winged helix' DNA-binding domain"/>
    <property type="match status" value="1"/>
</dbReference>
<dbReference type="GO" id="GO:0003677">
    <property type="term" value="F:DNA binding"/>
    <property type="evidence" value="ECO:0007669"/>
    <property type="project" value="UniProtKB-KW"/>
</dbReference>
<dbReference type="PANTHER" id="PTHR30136">
    <property type="entry name" value="HELIX-TURN-HELIX TRANSCRIPTIONAL REGULATOR, ICLR FAMILY"/>
    <property type="match status" value="1"/>
</dbReference>
<dbReference type="RefSeq" id="WP_107989238.1">
    <property type="nucleotide sequence ID" value="NZ_QAYG01000002.1"/>
</dbReference>
<feature type="domain" description="HTH iclR-type" evidence="4">
    <location>
        <begin position="9"/>
        <end position="72"/>
    </location>
</feature>
<dbReference type="OrthoDB" id="9807558at2"/>
<dbReference type="Gene3D" id="3.30.450.40">
    <property type="match status" value="1"/>
</dbReference>
<dbReference type="Gene3D" id="1.10.10.10">
    <property type="entry name" value="Winged helix-like DNA-binding domain superfamily/Winged helix DNA-binding domain"/>
    <property type="match status" value="1"/>
</dbReference>
<dbReference type="Pfam" id="PF01614">
    <property type="entry name" value="IclR_C"/>
    <property type="match status" value="1"/>
</dbReference>